<dbReference type="BioCyc" id="PSP1104324:GJSN-2770-MONOMER"/>
<keyword evidence="4" id="KW-0378">Hydrolase</keyword>
<dbReference type="FunFam" id="3.90.190.10:FF:000063">
    <property type="entry name" value="Dual specificity phosphatase 23"/>
    <property type="match status" value="1"/>
</dbReference>
<proteinExistence type="inferred from homology"/>
<protein>
    <submittedName>
        <fullName evidence="10">Dual specificity protein phosphatase</fullName>
    </submittedName>
</protein>
<dbReference type="RefSeq" id="WP_014290033.1">
    <property type="nucleotide sequence ID" value="NC_016645.1"/>
</dbReference>
<dbReference type="AlphaFoldDB" id="G7VFK2"/>
<evidence type="ECO:0000256" key="5">
    <source>
        <dbReference type="ARBA" id="ARBA00022912"/>
    </source>
</evidence>
<dbReference type="PROSITE" id="PS50054">
    <property type="entry name" value="TYR_PHOSPHATASE_DUAL"/>
    <property type="match status" value="1"/>
</dbReference>
<comment type="similarity">
    <text evidence="2">Belongs to the protein-tyrosine phosphatase family. Non-receptor class dual specificity subfamily.</text>
</comment>
<feature type="domain" description="Tyrosine-protein phosphatase" evidence="8">
    <location>
        <begin position="6"/>
        <end position="157"/>
    </location>
</feature>
<comment type="catalytic activity">
    <reaction evidence="7">
        <text>O-phospho-L-threonyl-[protein] + H2O = L-threonyl-[protein] + phosphate</text>
        <dbReference type="Rhea" id="RHEA:47004"/>
        <dbReference type="Rhea" id="RHEA-COMP:11060"/>
        <dbReference type="Rhea" id="RHEA-COMP:11605"/>
        <dbReference type="ChEBI" id="CHEBI:15377"/>
        <dbReference type="ChEBI" id="CHEBI:30013"/>
        <dbReference type="ChEBI" id="CHEBI:43474"/>
        <dbReference type="ChEBI" id="CHEBI:61977"/>
        <dbReference type="EC" id="3.1.3.16"/>
    </reaction>
</comment>
<comment type="subcellular location">
    <subcellularLocation>
        <location evidence="1">Cytoplasm</location>
        <location evidence="1">Cytosol</location>
    </subcellularLocation>
</comment>
<evidence type="ECO:0000313" key="11">
    <source>
        <dbReference type="Proteomes" id="UP000005867"/>
    </source>
</evidence>
<dbReference type="InterPro" id="IPR020422">
    <property type="entry name" value="TYR_PHOSPHATASE_DUAL_dom"/>
</dbReference>
<dbReference type="KEGG" id="pyr:P186_2832"/>
<dbReference type="EMBL" id="CP003098">
    <property type="protein sequence ID" value="AET34208.1"/>
    <property type="molecule type" value="Genomic_DNA"/>
</dbReference>
<evidence type="ECO:0000313" key="10">
    <source>
        <dbReference type="EMBL" id="AET34208.1"/>
    </source>
</evidence>
<dbReference type="GeneID" id="11594431"/>
<keyword evidence="3" id="KW-0963">Cytoplasm</keyword>
<evidence type="ECO:0000256" key="2">
    <source>
        <dbReference type="ARBA" id="ARBA00008601"/>
    </source>
</evidence>
<evidence type="ECO:0000256" key="6">
    <source>
        <dbReference type="ARBA" id="ARBA00047761"/>
    </source>
</evidence>
<dbReference type="HOGENOM" id="CLU_047330_4_1_2"/>
<evidence type="ECO:0000256" key="7">
    <source>
        <dbReference type="ARBA" id="ARBA00048336"/>
    </source>
</evidence>
<dbReference type="PANTHER" id="PTHR23339">
    <property type="entry name" value="TYROSINE SPECIFIC PROTEIN PHOSPHATASE AND DUAL SPECIFICITY PROTEIN PHOSPHATASE"/>
    <property type="match status" value="1"/>
</dbReference>
<dbReference type="Proteomes" id="UP000005867">
    <property type="component" value="Chromosome"/>
</dbReference>
<organism evidence="10 11">
    <name type="scientific">Pyrobaculum ferrireducens</name>
    <dbReference type="NCBI Taxonomy" id="1104324"/>
    <lineage>
        <taxon>Archaea</taxon>
        <taxon>Thermoproteota</taxon>
        <taxon>Thermoprotei</taxon>
        <taxon>Thermoproteales</taxon>
        <taxon>Thermoproteaceae</taxon>
        <taxon>Pyrobaculum</taxon>
    </lineage>
</organism>
<keyword evidence="5" id="KW-0904">Protein phosphatase</keyword>
<evidence type="ECO:0000256" key="3">
    <source>
        <dbReference type="ARBA" id="ARBA00022490"/>
    </source>
</evidence>
<keyword evidence="11" id="KW-1185">Reference proteome</keyword>
<dbReference type="Pfam" id="PF22784">
    <property type="entry name" value="PTP-SAK"/>
    <property type="match status" value="1"/>
</dbReference>
<dbReference type="GO" id="GO:0004722">
    <property type="term" value="F:protein serine/threonine phosphatase activity"/>
    <property type="evidence" value="ECO:0007669"/>
    <property type="project" value="UniProtKB-EC"/>
</dbReference>
<comment type="catalytic activity">
    <reaction evidence="6">
        <text>O-phospho-L-seryl-[protein] + H2O = L-seryl-[protein] + phosphate</text>
        <dbReference type="Rhea" id="RHEA:20629"/>
        <dbReference type="Rhea" id="RHEA-COMP:9863"/>
        <dbReference type="Rhea" id="RHEA-COMP:11604"/>
        <dbReference type="ChEBI" id="CHEBI:15377"/>
        <dbReference type="ChEBI" id="CHEBI:29999"/>
        <dbReference type="ChEBI" id="CHEBI:43474"/>
        <dbReference type="ChEBI" id="CHEBI:83421"/>
        <dbReference type="EC" id="3.1.3.16"/>
    </reaction>
</comment>
<sequence length="167" mass="18818">MAKIECPYWVTPRLAGSCMPRKEDIEKWGELGIRTVISLAEAWEIEYYGRWGLAELRRALAERGMEWIHWPTPDGYPPRRLDELVETIKREAARGAVVVHCVGGMGRTPTTLAAYLIATKCIKADDAIREVEKVNPAVALTDEQYYALLEIEAAYRDHCGGGQTPRT</sequence>
<dbReference type="InterPro" id="IPR016130">
    <property type="entry name" value="Tyr_Pase_AS"/>
</dbReference>
<dbReference type="InterPro" id="IPR029021">
    <property type="entry name" value="Prot-tyrosine_phosphatase-like"/>
</dbReference>
<dbReference type="PROSITE" id="PS50056">
    <property type="entry name" value="TYR_PHOSPHATASE_2"/>
    <property type="match status" value="1"/>
</dbReference>
<evidence type="ECO:0000259" key="9">
    <source>
        <dbReference type="PROSITE" id="PS50056"/>
    </source>
</evidence>
<dbReference type="InterPro" id="IPR057023">
    <property type="entry name" value="PTP-SAK"/>
</dbReference>
<evidence type="ECO:0000259" key="8">
    <source>
        <dbReference type="PROSITE" id="PS50054"/>
    </source>
</evidence>
<accession>G7VFK2</accession>
<dbReference type="SUPFAM" id="SSF52799">
    <property type="entry name" value="(Phosphotyrosine protein) phosphatases II"/>
    <property type="match status" value="1"/>
</dbReference>
<dbReference type="PROSITE" id="PS00383">
    <property type="entry name" value="TYR_PHOSPHATASE_1"/>
    <property type="match status" value="1"/>
</dbReference>
<dbReference type="InterPro" id="IPR050561">
    <property type="entry name" value="PTP"/>
</dbReference>
<dbReference type="STRING" id="1104324.P186_2832"/>
<reference evidence="10 11" key="1">
    <citation type="journal article" date="2012" name="J. Bacteriol.">
        <title>Complete genome sequence of strain 1860, a crenarchaeon of the genus pyrobaculum able to grow with various electron acceptors.</title>
        <authorList>
            <person name="Mardanov A.V."/>
            <person name="Gumerov V.M."/>
            <person name="Slobodkina G.B."/>
            <person name="Beletsky A.V."/>
            <person name="Bonch-Osmolovskaya E.A."/>
            <person name="Ravin N.V."/>
            <person name="Skryabin K.G."/>
        </authorList>
    </citation>
    <scope>NUCLEOTIDE SEQUENCE [LARGE SCALE GENOMIC DNA]</scope>
    <source>
        <strain evidence="10 11">1860</strain>
    </source>
</reference>
<evidence type="ECO:0000256" key="1">
    <source>
        <dbReference type="ARBA" id="ARBA00004514"/>
    </source>
</evidence>
<feature type="domain" description="Tyrosine specific protein phosphatases" evidence="9">
    <location>
        <begin position="79"/>
        <end position="146"/>
    </location>
</feature>
<name>G7VFK2_9CREN</name>
<dbReference type="Gene3D" id="3.90.190.10">
    <property type="entry name" value="Protein tyrosine phosphatase superfamily"/>
    <property type="match status" value="1"/>
</dbReference>
<dbReference type="eggNOG" id="arCOG03413">
    <property type="taxonomic scope" value="Archaea"/>
</dbReference>
<gene>
    <name evidence="10" type="ORF">P186_2832</name>
</gene>
<dbReference type="OrthoDB" id="117569at2157"/>
<evidence type="ECO:0000256" key="4">
    <source>
        <dbReference type="ARBA" id="ARBA00022801"/>
    </source>
</evidence>
<dbReference type="GO" id="GO:0005829">
    <property type="term" value="C:cytosol"/>
    <property type="evidence" value="ECO:0007669"/>
    <property type="project" value="UniProtKB-SubCell"/>
</dbReference>
<dbReference type="InterPro" id="IPR000387">
    <property type="entry name" value="Tyr_Pase_dom"/>
</dbReference>